<name>A0A315VMS9_GAMAF</name>
<dbReference type="AlphaFoldDB" id="A0A315VMS9"/>
<reference evidence="1 2" key="1">
    <citation type="journal article" date="2018" name="G3 (Bethesda)">
        <title>A High-Quality Reference Genome for the Invasive Mosquitofish Gambusia affinis Using a Chicago Library.</title>
        <authorList>
            <person name="Hoffberg S.L."/>
            <person name="Troendle N.J."/>
            <person name="Glenn T.C."/>
            <person name="Mahmud O."/>
            <person name="Louha S."/>
            <person name="Chalopin D."/>
            <person name="Bennetzen J.L."/>
            <person name="Mauricio R."/>
        </authorList>
    </citation>
    <scope>NUCLEOTIDE SEQUENCE [LARGE SCALE GENOMIC DNA]</scope>
    <source>
        <strain evidence="1">NE01/NJP1002.9</strain>
        <tissue evidence="1">Muscle</tissue>
    </source>
</reference>
<dbReference type="EMBL" id="NHOQ01001427">
    <property type="protein sequence ID" value="PWA24457.1"/>
    <property type="molecule type" value="Genomic_DNA"/>
</dbReference>
<gene>
    <name evidence="1" type="ORF">CCH79_00020974</name>
</gene>
<dbReference type="Proteomes" id="UP000250572">
    <property type="component" value="Unassembled WGS sequence"/>
</dbReference>
<comment type="caution">
    <text evidence="1">The sequence shown here is derived from an EMBL/GenBank/DDBJ whole genome shotgun (WGS) entry which is preliminary data.</text>
</comment>
<organism evidence="1 2">
    <name type="scientific">Gambusia affinis</name>
    <name type="common">Western mosquitofish</name>
    <name type="synonym">Heterandria affinis</name>
    <dbReference type="NCBI Taxonomy" id="33528"/>
    <lineage>
        <taxon>Eukaryota</taxon>
        <taxon>Metazoa</taxon>
        <taxon>Chordata</taxon>
        <taxon>Craniata</taxon>
        <taxon>Vertebrata</taxon>
        <taxon>Euteleostomi</taxon>
        <taxon>Actinopterygii</taxon>
        <taxon>Neopterygii</taxon>
        <taxon>Teleostei</taxon>
        <taxon>Neoteleostei</taxon>
        <taxon>Acanthomorphata</taxon>
        <taxon>Ovalentaria</taxon>
        <taxon>Atherinomorphae</taxon>
        <taxon>Cyprinodontiformes</taxon>
        <taxon>Poeciliidae</taxon>
        <taxon>Poeciliinae</taxon>
        <taxon>Gambusia</taxon>
    </lineage>
</organism>
<proteinExistence type="predicted"/>
<sequence length="131" mass="15161">MFVRKLEKGKMKLLKMKEKDKLAFVHETLYNTGPVRMIRKSAQDGSISANYQKFLKLLVKGSRTEETVFTVPEKSTFAFGLQEILWDDETIGEDIVFLTVAVFVLQFYHQIPFESWAHKQNLSKFLPSAVL</sequence>
<evidence type="ECO:0000313" key="1">
    <source>
        <dbReference type="EMBL" id="PWA24457.1"/>
    </source>
</evidence>
<protein>
    <submittedName>
        <fullName evidence="1">Uncharacterized protein</fullName>
    </submittedName>
</protein>
<keyword evidence="2" id="KW-1185">Reference proteome</keyword>
<evidence type="ECO:0000313" key="2">
    <source>
        <dbReference type="Proteomes" id="UP000250572"/>
    </source>
</evidence>
<accession>A0A315VMS9</accession>